<organism evidence="13">
    <name type="scientific">Thelazia callipaeda</name>
    <name type="common">Oriental eyeworm</name>
    <name type="synonym">Parasitic nematode</name>
    <dbReference type="NCBI Taxonomy" id="103827"/>
    <lineage>
        <taxon>Eukaryota</taxon>
        <taxon>Metazoa</taxon>
        <taxon>Ecdysozoa</taxon>
        <taxon>Nematoda</taxon>
        <taxon>Chromadorea</taxon>
        <taxon>Rhabditida</taxon>
        <taxon>Spirurina</taxon>
        <taxon>Spiruromorpha</taxon>
        <taxon>Thelazioidea</taxon>
        <taxon>Thelaziidae</taxon>
        <taxon>Thelazia</taxon>
    </lineage>
</organism>
<evidence type="ECO:0000259" key="10">
    <source>
        <dbReference type="Pfam" id="PF22788"/>
    </source>
</evidence>
<feature type="domain" description="COP9 signalosome complex subunit 3 N-terminal helical repeats" evidence="10">
    <location>
        <begin position="13"/>
        <end position="252"/>
    </location>
</feature>
<sequence length="457" mass="52298">MKSEKVLAGSDPSWQELADLHRKAVYDVLCRNLPYLDSLLESLSADDYSMTFVTVLFVKMNQVYTESIKNRFEQTLSQVESIIPFLNSSHISFIPDIYISLFRKVYDYYLHISKPARGIMILSNAISLLIKDEQHTITSLHPCLFCLCLKARIHDPAIPFLHLGVFKIFQETTNENDAYMDPKWVLLYFYYGGLLYAVLGYYRKAFLMMQKVCCMPAVLPSHIMLQAYKKYVLFSLVLSGKASVLPSYRSAVLTRFVIPLCPDYLALEKICESEEENFDKSGAVLEYLEAHYVVFETDKNVGLVKLVARSIRENAVKNLSRCFTSISLSDVVRRCFLNNINHAEWYLYSMSRNGSIKVRIDKKRSLAYFDEIRVDMEDNLLDQRASKIYKLDALLKQFDDEIRTSPEFVSRILRPPARGTASVPSDESLGHPGSVFMPNLNVGDIESAAGRPMDMVD</sequence>
<dbReference type="Pfam" id="PF22788">
    <property type="entry name" value="COP9_hel_rpt"/>
    <property type="match status" value="1"/>
</dbReference>
<evidence type="ECO:0000256" key="6">
    <source>
        <dbReference type="ARBA" id="ARBA00022790"/>
    </source>
</evidence>
<keyword evidence="8" id="KW-0472">Membrane</keyword>
<dbReference type="PANTHER" id="PTHR10758:SF1">
    <property type="entry name" value="COP9 SIGNALOSOME COMPLEX SUBUNIT 3"/>
    <property type="match status" value="1"/>
</dbReference>
<dbReference type="OrthoDB" id="29061at2759"/>
<name>A0A0N5CLV7_THECL</name>
<keyword evidence="7" id="KW-0539">Nucleus</keyword>
<comment type="subcellular location">
    <subcellularLocation>
        <location evidence="2">Cytoplasm</location>
    </subcellularLocation>
    <subcellularLocation>
        <location evidence="1">Nucleus</location>
    </subcellularLocation>
</comment>
<evidence type="ECO:0000313" key="11">
    <source>
        <dbReference type="EMBL" id="VDM96369.1"/>
    </source>
</evidence>
<evidence type="ECO:0000313" key="12">
    <source>
        <dbReference type="Proteomes" id="UP000276776"/>
    </source>
</evidence>
<evidence type="ECO:0000256" key="1">
    <source>
        <dbReference type="ARBA" id="ARBA00004123"/>
    </source>
</evidence>
<gene>
    <name evidence="11" type="ORF">TCLT_LOCUS1111</name>
</gene>
<keyword evidence="5" id="KW-0963">Cytoplasm</keyword>
<dbReference type="GO" id="GO:0005737">
    <property type="term" value="C:cytoplasm"/>
    <property type="evidence" value="ECO:0007669"/>
    <property type="project" value="UniProtKB-SubCell"/>
</dbReference>
<dbReference type="STRING" id="103827.A0A0N5CLV7"/>
<accession>A0A0N5CLV7</accession>
<keyword evidence="8" id="KW-1133">Transmembrane helix</keyword>
<evidence type="ECO:0000256" key="7">
    <source>
        <dbReference type="ARBA" id="ARBA00023242"/>
    </source>
</evidence>
<dbReference type="Pfam" id="PF01399">
    <property type="entry name" value="PCI"/>
    <property type="match status" value="1"/>
</dbReference>
<evidence type="ECO:0000256" key="4">
    <source>
        <dbReference type="ARBA" id="ARBA00014878"/>
    </source>
</evidence>
<dbReference type="PANTHER" id="PTHR10758">
    <property type="entry name" value="26S PROTEASOME NON-ATPASE REGULATORY SUBUNIT 3/COP9 SIGNALOSOME COMPLEX SUBUNIT 3"/>
    <property type="match status" value="1"/>
</dbReference>
<dbReference type="Proteomes" id="UP000276776">
    <property type="component" value="Unassembled WGS sequence"/>
</dbReference>
<dbReference type="EMBL" id="UYYF01000119">
    <property type="protein sequence ID" value="VDM96369.1"/>
    <property type="molecule type" value="Genomic_DNA"/>
</dbReference>
<evidence type="ECO:0000256" key="2">
    <source>
        <dbReference type="ARBA" id="ARBA00004496"/>
    </source>
</evidence>
<evidence type="ECO:0000256" key="5">
    <source>
        <dbReference type="ARBA" id="ARBA00022490"/>
    </source>
</evidence>
<protein>
    <recommendedName>
        <fullName evidence="4">COP9 signalosome complex subunit 3</fullName>
    </recommendedName>
</protein>
<dbReference type="InterPro" id="IPR000717">
    <property type="entry name" value="PCI_dom"/>
</dbReference>
<dbReference type="GO" id="GO:0008180">
    <property type="term" value="C:COP9 signalosome"/>
    <property type="evidence" value="ECO:0007669"/>
    <property type="project" value="UniProtKB-KW"/>
</dbReference>
<keyword evidence="6" id="KW-0736">Signalosome</keyword>
<proteinExistence type="inferred from homology"/>
<keyword evidence="8" id="KW-0812">Transmembrane</keyword>
<evidence type="ECO:0000256" key="3">
    <source>
        <dbReference type="ARBA" id="ARBA00007084"/>
    </source>
</evidence>
<reference evidence="13" key="1">
    <citation type="submission" date="2017-02" db="UniProtKB">
        <authorList>
            <consortium name="WormBaseParasite"/>
        </authorList>
    </citation>
    <scope>IDENTIFICATION</scope>
</reference>
<dbReference type="InterPro" id="IPR055089">
    <property type="entry name" value="COP9_N"/>
</dbReference>
<evidence type="ECO:0000256" key="8">
    <source>
        <dbReference type="SAM" id="Phobius"/>
    </source>
</evidence>
<feature type="domain" description="PCI" evidence="9">
    <location>
        <begin position="293"/>
        <end position="364"/>
    </location>
</feature>
<comment type="similarity">
    <text evidence="3">Belongs to the CSN3 family.</text>
</comment>
<dbReference type="WBParaSite" id="TCLT_0000111001-mRNA-1">
    <property type="protein sequence ID" value="TCLT_0000111001-mRNA-1"/>
    <property type="gene ID" value="TCLT_0000111001"/>
</dbReference>
<evidence type="ECO:0000313" key="13">
    <source>
        <dbReference type="WBParaSite" id="TCLT_0000111001-mRNA-1"/>
    </source>
</evidence>
<feature type="transmembrane region" description="Helical" evidence="8">
    <location>
        <begin position="184"/>
        <end position="202"/>
    </location>
</feature>
<keyword evidence="12" id="KW-1185">Reference proteome</keyword>
<dbReference type="AlphaFoldDB" id="A0A0N5CLV7"/>
<dbReference type="OMA" id="CLKARIH"/>
<dbReference type="GO" id="GO:0006511">
    <property type="term" value="P:ubiquitin-dependent protein catabolic process"/>
    <property type="evidence" value="ECO:0007669"/>
    <property type="project" value="TreeGrafter"/>
</dbReference>
<evidence type="ECO:0000259" key="9">
    <source>
        <dbReference type="Pfam" id="PF01399"/>
    </source>
</evidence>
<reference evidence="11 12" key="2">
    <citation type="submission" date="2018-11" db="EMBL/GenBank/DDBJ databases">
        <authorList>
            <consortium name="Pathogen Informatics"/>
        </authorList>
    </citation>
    <scope>NUCLEOTIDE SEQUENCE [LARGE SCALE GENOMIC DNA]</scope>
</reference>
<dbReference type="InterPro" id="IPR050756">
    <property type="entry name" value="CSN3"/>
</dbReference>